<protein>
    <submittedName>
        <fullName evidence="1">Uncharacterized protein</fullName>
    </submittedName>
</protein>
<organism evidence="1 2">
    <name type="scientific">Rangifer tarandus platyrhynchus</name>
    <name type="common">Svalbard reindeer</name>
    <dbReference type="NCBI Taxonomy" id="3082113"/>
    <lineage>
        <taxon>Eukaryota</taxon>
        <taxon>Metazoa</taxon>
        <taxon>Chordata</taxon>
        <taxon>Craniata</taxon>
        <taxon>Vertebrata</taxon>
        <taxon>Euteleostomi</taxon>
        <taxon>Mammalia</taxon>
        <taxon>Eutheria</taxon>
        <taxon>Laurasiatheria</taxon>
        <taxon>Artiodactyla</taxon>
        <taxon>Ruminantia</taxon>
        <taxon>Pecora</taxon>
        <taxon>Cervidae</taxon>
        <taxon>Odocoileinae</taxon>
        <taxon>Rangifer</taxon>
    </lineage>
</organism>
<proteinExistence type="predicted"/>
<evidence type="ECO:0000313" key="2">
    <source>
        <dbReference type="Proteomes" id="UP001162501"/>
    </source>
</evidence>
<reference evidence="1" key="1">
    <citation type="submission" date="2023-05" db="EMBL/GenBank/DDBJ databases">
        <authorList>
            <consortium name="ELIXIR-Norway"/>
        </authorList>
    </citation>
    <scope>NUCLEOTIDE SEQUENCE</scope>
</reference>
<dbReference type="Proteomes" id="UP001162501">
    <property type="component" value="Chromosome 7"/>
</dbReference>
<gene>
    <name evidence="1" type="ORF">MRATA1EN22A_LOCUS26178</name>
</gene>
<reference evidence="1" key="2">
    <citation type="submission" date="2025-03" db="EMBL/GenBank/DDBJ databases">
        <authorList>
            <consortium name="ELIXIR-Norway"/>
            <consortium name="Elixir Norway"/>
        </authorList>
    </citation>
    <scope>NUCLEOTIDE SEQUENCE</scope>
</reference>
<dbReference type="EMBL" id="OX596091">
    <property type="protein sequence ID" value="CAN0550907.1"/>
    <property type="molecule type" value="Genomic_DNA"/>
</dbReference>
<evidence type="ECO:0000313" key="1">
    <source>
        <dbReference type="EMBL" id="CAN0550907.1"/>
    </source>
</evidence>
<sequence length="303" mass="32955">MSFTCLHLICTQTPFRVHLRNALSPDHHPPPQAEVFHKQENCKLFRAFPVYHQGIWKKGKGLSHPLPGRVGKSHACMEPMSWDHYTLVSDILILLTLGMGPIASNTHPASTMKAYCPDAQTSDLLLYSASWNLPTFLRGWTKGLGRNSPSKLSLGLLSWTVPSPGTRSLWVFSTTFGDPPPAERRRVGLKGEGAAGWTGRESRRRGGGEPGPLVGALLAPFRVITRGEGSCAGLHPSPLGAAEPGRWALPWTQSDKKGCAAASRLRPLPQPPQPCLSAGSQVITNPWRGAEAEHLPERHGDDE</sequence>
<accession>A0AC60A2S9</accession>
<name>A0AC60A2S9_RANTA</name>